<dbReference type="InterPro" id="IPR022191">
    <property type="entry name" value="DUF3717"/>
</dbReference>
<gene>
    <name evidence="1" type="ORF">Q8A64_02515</name>
</gene>
<comment type="caution">
    <text evidence="1">The sequence shown here is derived from an EMBL/GenBank/DDBJ whole genome shotgun (WGS) entry which is preliminary data.</text>
</comment>
<reference evidence="1 2" key="1">
    <citation type="submission" date="2023-08" db="EMBL/GenBank/DDBJ databases">
        <title>Oxalobacteraceae gen .nov., isolated from river sludge outside the plant.</title>
        <authorList>
            <person name="Zhao S.Y."/>
        </authorList>
    </citation>
    <scope>NUCLEOTIDE SEQUENCE [LARGE SCALE GENOMIC DNA]</scope>
    <source>
        <strain evidence="1 2">R-40</strain>
    </source>
</reference>
<evidence type="ECO:0000313" key="1">
    <source>
        <dbReference type="EMBL" id="MDQ9169277.1"/>
    </source>
</evidence>
<sequence>MWIWIKSMAKSGSVPAYNSGMEITLTELEQAINYWRTRRPSSGEERTLSPEVNALATDYALMIFYGIKTIPADKMNPVSVQLVQAWRKDI</sequence>
<keyword evidence="2" id="KW-1185">Reference proteome</keyword>
<dbReference type="Pfam" id="PF12512">
    <property type="entry name" value="DUF3717"/>
    <property type="match status" value="1"/>
</dbReference>
<accession>A0ABU1BJW3</accession>
<dbReference type="RefSeq" id="WP_338435139.1">
    <property type="nucleotide sequence ID" value="NZ_JAUYVH010000001.1"/>
</dbReference>
<name>A0ABU1BJW3_9BURK</name>
<organism evidence="1 2">
    <name type="scientific">Keguizhuia sedimenti</name>
    <dbReference type="NCBI Taxonomy" id="3064264"/>
    <lineage>
        <taxon>Bacteria</taxon>
        <taxon>Pseudomonadati</taxon>
        <taxon>Pseudomonadota</taxon>
        <taxon>Betaproteobacteria</taxon>
        <taxon>Burkholderiales</taxon>
        <taxon>Oxalobacteraceae</taxon>
        <taxon>Keguizhuia</taxon>
    </lineage>
</organism>
<dbReference type="EMBL" id="JAUYVH010000001">
    <property type="protein sequence ID" value="MDQ9169277.1"/>
    <property type="molecule type" value="Genomic_DNA"/>
</dbReference>
<protein>
    <submittedName>
        <fullName evidence="1">DUF3717 domain-containing protein</fullName>
    </submittedName>
</protein>
<evidence type="ECO:0000313" key="2">
    <source>
        <dbReference type="Proteomes" id="UP001225596"/>
    </source>
</evidence>
<dbReference type="Proteomes" id="UP001225596">
    <property type="component" value="Unassembled WGS sequence"/>
</dbReference>
<proteinExistence type="predicted"/>